<evidence type="ECO:0000313" key="5">
    <source>
        <dbReference type="EMBL" id="GAA3605220.1"/>
    </source>
</evidence>
<feature type="domain" description="Phospholipid/glycerol acyltransferase" evidence="4">
    <location>
        <begin position="69"/>
        <end position="185"/>
    </location>
</feature>
<proteinExistence type="predicted"/>
<keyword evidence="1" id="KW-0808">Transferase</keyword>
<evidence type="ECO:0000256" key="2">
    <source>
        <dbReference type="ARBA" id="ARBA00023315"/>
    </source>
</evidence>
<dbReference type="Proteomes" id="UP001501490">
    <property type="component" value="Unassembled WGS sequence"/>
</dbReference>
<dbReference type="PANTHER" id="PTHR10434:SF11">
    <property type="entry name" value="1-ACYL-SN-GLYCEROL-3-PHOSPHATE ACYLTRANSFERASE"/>
    <property type="match status" value="1"/>
</dbReference>
<name>A0ABP6ZCH6_9ACTN</name>
<feature type="region of interest" description="Disordered" evidence="3">
    <location>
        <begin position="1"/>
        <end position="23"/>
    </location>
</feature>
<keyword evidence="6" id="KW-1185">Reference proteome</keyword>
<evidence type="ECO:0000313" key="6">
    <source>
        <dbReference type="Proteomes" id="UP001501490"/>
    </source>
</evidence>
<organism evidence="5 6">
    <name type="scientific">Microlunatus ginsengisoli</name>
    <dbReference type="NCBI Taxonomy" id="363863"/>
    <lineage>
        <taxon>Bacteria</taxon>
        <taxon>Bacillati</taxon>
        <taxon>Actinomycetota</taxon>
        <taxon>Actinomycetes</taxon>
        <taxon>Propionibacteriales</taxon>
        <taxon>Propionibacteriaceae</taxon>
        <taxon>Microlunatus</taxon>
    </lineage>
</organism>
<dbReference type="PANTHER" id="PTHR10434">
    <property type="entry name" value="1-ACYL-SN-GLYCEROL-3-PHOSPHATE ACYLTRANSFERASE"/>
    <property type="match status" value="1"/>
</dbReference>
<dbReference type="Pfam" id="PF01553">
    <property type="entry name" value="Acyltransferase"/>
    <property type="match status" value="1"/>
</dbReference>
<sequence>MSAELTQPAAGGSPAGRDGSRFRTGWARTPAANALREVVQVAGLGPIVRREVQLDVHGLEYVRELQGPALFVANHSSHLDTAVLLTTLPKERRRKTAVAAAADYFFDVWWRASGSSIAFNTFPIERKGGSLSSTPADLLADGWSIVVYPEGTRSVDGVMGRFRMGGAWLAVHNQVPVIPVGLRGTYAAMPRGRSWPVPGRPRVSVRYGPPIVPRPDETPREMQPKIVKAVRGLVAEDEATWWEVQRHGEDAVAKPPTARWARIWQQAAPPVAGGRKPAPRIWRS</sequence>
<evidence type="ECO:0000256" key="1">
    <source>
        <dbReference type="ARBA" id="ARBA00022679"/>
    </source>
</evidence>
<gene>
    <name evidence="5" type="ORF">GCM10022236_03890</name>
</gene>
<dbReference type="CDD" id="cd07989">
    <property type="entry name" value="LPLAT_AGPAT-like"/>
    <property type="match status" value="1"/>
</dbReference>
<dbReference type="EMBL" id="BAABAB010000003">
    <property type="protein sequence ID" value="GAA3605220.1"/>
    <property type="molecule type" value="Genomic_DNA"/>
</dbReference>
<dbReference type="SUPFAM" id="SSF69593">
    <property type="entry name" value="Glycerol-3-phosphate (1)-acyltransferase"/>
    <property type="match status" value="1"/>
</dbReference>
<protein>
    <recommendedName>
        <fullName evidence="4">Phospholipid/glycerol acyltransferase domain-containing protein</fullName>
    </recommendedName>
</protein>
<dbReference type="InterPro" id="IPR002123">
    <property type="entry name" value="Plipid/glycerol_acylTrfase"/>
</dbReference>
<evidence type="ECO:0000256" key="3">
    <source>
        <dbReference type="SAM" id="MobiDB-lite"/>
    </source>
</evidence>
<dbReference type="SMART" id="SM00563">
    <property type="entry name" value="PlsC"/>
    <property type="match status" value="1"/>
</dbReference>
<reference evidence="6" key="1">
    <citation type="journal article" date="2019" name="Int. J. Syst. Evol. Microbiol.">
        <title>The Global Catalogue of Microorganisms (GCM) 10K type strain sequencing project: providing services to taxonomists for standard genome sequencing and annotation.</title>
        <authorList>
            <consortium name="The Broad Institute Genomics Platform"/>
            <consortium name="The Broad Institute Genome Sequencing Center for Infectious Disease"/>
            <person name="Wu L."/>
            <person name="Ma J."/>
        </authorList>
    </citation>
    <scope>NUCLEOTIDE SEQUENCE [LARGE SCALE GENOMIC DNA]</scope>
    <source>
        <strain evidence="6">JCM 16929</strain>
    </source>
</reference>
<accession>A0ABP6ZCH6</accession>
<evidence type="ECO:0000259" key="4">
    <source>
        <dbReference type="SMART" id="SM00563"/>
    </source>
</evidence>
<keyword evidence="2" id="KW-0012">Acyltransferase</keyword>
<dbReference type="RefSeq" id="WP_344801387.1">
    <property type="nucleotide sequence ID" value="NZ_BAABAB010000003.1"/>
</dbReference>
<comment type="caution">
    <text evidence="5">The sequence shown here is derived from an EMBL/GenBank/DDBJ whole genome shotgun (WGS) entry which is preliminary data.</text>
</comment>